<keyword evidence="3" id="KW-1185">Reference proteome</keyword>
<feature type="region of interest" description="Disordered" evidence="1">
    <location>
        <begin position="130"/>
        <end position="150"/>
    </location>
</feature>
<reference evidence="2 3" key="1">
    <citation type="submission" date="2023-05" db="EMBL/GenBank/DDBJ databases">
        <title>Chelatococcus sp. nov., a moderately thermophilic bacterium isolated from hot spring microbial mat.</title>
        <authorList>
            <person name="Hu C.-J."/>
            <person name="Li W.-J."/>
        </authorList>
    </citation>
    <scope>NUCLEOTIDE SEQUENCE [LARGE SCALE GENOMIC DNA]</scope>
    <source>
        <strain evidence="2 3">SYSU G07232</strain>
    </source>
</reference>
<organism evidence="2 3">
    <name type="scientific">Chelatococcus albus</name>
    <dbReference type="NCBI Taxonomy" id="3047466"/>
    <lineage>
        <taxon>Bacteria</taxon>
        <taxon>Pseudomonadati</taxon>
        <taxon>Pseudomonadota</taxon>
        <taxon>Alphaproteobacteria</taxon>
        <taxon>Hyphomicrobiales</taxon>
        <taxon>Chelatococcaceae</taxon>
        <taxon>Chelatococcus</taxon>
    </lineage>
</organism>
<dbReference type="EMBL" id="JASJEV010000013">
    <property type="protein sequence ID" value="MDJ1159838.1"/>
    <property type="molecule type" value="Genomic_DNA"/>
</dbReference>
<accession>A0ABT7AKE8</accession>
<dbReference type="Proteomes" id="UP001321492">
    <property type="component" value="Unassembled WGS sequence"/>
</dbReference>
<evidence type="ECO:0000256" key="1">
    <source>
        <dbReference type="SAM" id="MobiDB-lite"/>
    </source>
</evidence>
<sequence length="150" mass="15930">MGAVDVSRWLEAFQHDLAHRASALDGGVGAAQGRRVDGAEDGLGCRPDESLVDKGASSASRWCRASMSGVPNMERVNIISQKKARLFAFSAMTSSGDAGSSITAMRPRGFIEATISAQCSSVRVSEKTWSTSPAPMRFRSSDSGLPWSMT</sequence>
<protein>
    <submittedName>
        <fullName evidence="2">Uncharacterized protein</fullName>
    </submittedName>
</protein>
<evidence type="ECO:0000313" key="3">
    <source>
        <dbReference type="Proteomes" id="UP001321492"/>
    </source>
</evidence>
<proteinExistence type="predicted"/>
<evidence type="ECO:0000313" key="2">
    <source>
        <dbReference type="EMBL" id="MDJ1159838.1"/>
    </source>
</evidence>
<name>A0ABT7AKE8_9HYPH</name>
<gene>
    <name evidence="2" type="ORF">QNA08_16585</name>
</gene>
<comment type="caution">
    <text evidence="2">The sequence shown here is derived from an EMBL/GenBank/DDBJ whole genome shotgun (WGS) entry which is preliminary data.</text>
</comment>